<reference evidence="1" key="1">
    <citation type="submission" date="2021-01" db="EMBL/GenBank/DDBJ databases">
        <authorList>
            <person name="Corre E."/>
            <person name="Pelletier E."/>
            <person name="Niang G."/>
            <person name="Scheremetjew M."/>
            <person name="Finn R."/>
            <person name="Kale V."/>
            <person name="Holt S."/>
            <person name="Cochrane G."/>
            <person name="Meng A."/>
            <person name="Brown T."/>
            <person name="Cohen L."/>
        </authorList>
    </citation>
    <scope>NUCLEOTIDE SEQUENCE</scope>
    <source>
        <strain evidence="1">CCMP2058</strain>
    </source>
</reference>
<dbReference type="AlphaFoldDB" id="A0A7S0H7M6"/>
<gene>
    <name evidence="1" type="ORF">LAMO00422_LOCUS19561</name>
</gene>
<accession>A0A7S0H7M6</accession>
<proteinExistence type="predicted"/>
<protein>
    <submittedName>
        <fullName evidence="1">Uncharacterized protein</fullName>
    </submittedName>
</protein>
<name>A0A7S0H7M6_9EUKA</name>
<dbReference type="EMBL" id="HBEM01028620">
    <property type="protein sequence ID" value="CAD8460603.1"/>
    <property type="molecule type" value="Transcribed_RNA"/>
</dbReference>
<evidence type="ECO:0000313" key="1">
    <source>
        <dbReference type="EMBL" id="CAD8460603.1"/>
    </source>
</evidence>
<sequence>MTAWFALLDTGATGELLRTPGQHQNRLASQDTTAPRNHRQGQYSLVLLEPTIRIRMALRNMIVSTVLWVSTVKEANRIFQVTVNLATIVQKGQTRPTCSRVRQDHTGRIQTVLVNQTALHALLGPTVSRQAHIQLTVLMVHITTNRGLLWRDPVLMVQCGHRVLHARLDLNATVGRLVALGTALSIPHLANPDTTLQWERKIANPVKQVSIVQELQFQISLCMIPTPVLKGISARLEQRHIVYNVKQELIVLQDLVNLLAALQVHTSLPLDSPLASLARLAFTVLKEPQI</sequence>
<organism evidence="1">
    <name type="scientific">Amorphochlora amoebiformis</name>
    <dbReference type="NCBI Taxonomy" id="1561963"/>
    <lineage>
        <taxon>Eukaryota</taxon>
        <taxon>Sar</taxon>
        <taxon>Rhizaria</taxon>
        <taxon>Cercozoa</taxon>
        <taxon>Chlorarachniophyceae</taxon>
        <taxon>Amorphochlora</taxon>
    </lineage>
</organism>